<comment type="caution">
    <text evidence="1">The sequence shown here is derived from an EMBL/GenBank/DDBJ whole genome shotgun (WGS) entry which is preliminary data.</text>
</comment>
<organism evidence="1 2">
    <name type="scientific">Vermiconidia calcicola</name>
    <dbReference type="NCBI Taxonomy" id="1690605"/>
    <lineage>
        <taxon>Eukaryota</taxon>
        <taxon>Fungi</taxon>
        <taxon>Dikarya</taxon>
        <taxon>Ascomycota</taxon>
        <taxon>Pezizomycotina</taxon>
        <taxon>Dothideomycetes</taxon>
        <taxon>Dothideomycetidae</taxon>
        <taxon>Mycosphaerellales</taxon>
        <taxon>Extremaceae</taxon>
        <taxon>Vermiconidia</taxon>
    </lineage>
</organism>
<proteinExistence type="predicted"/>
<reference evidence="1" key="1">
    <citation type="submission" date="2023-07" db="EMBL/GenBank/DDBJ databases">
        <title>Black Yeasts Isolated from many extreme environments.</title>
        <authorList>
            <person name="Coleine C."/>
            <person name="Stajich J.E."/>
            <person name="Selbmann L."/>
        </authorList>
    </citation>
    <scope>NUCLEOTIDE SEQUENCE</scope>
    <source>
        <strain evidence="1">CCFEE 5714</strain>
    </source>
</reference>
<sequence length="491" mass="52926">MSATGRDDTPDSLFIPHDDHYTNEQSSRRRRLHDPSQHHRVHYPGDGLDFRRPVMSSSAFSRDISGHERRSNAPVIDLTAEDGTQVSRGSERHNTSRAAADAGTAGSSRAQRLPRFGRALIEIESSGDEGEQHDTSNLPGASYLALPPLPPRTRPQYSHLRRPVRPPSPPTNMDDVEFVEARPLSRLQTLSRQPTPAAATSRGGPRSVTPYPTNMAPTSAIDLTEEDDDVVLLNARQREGANLARPDATAGVGTRSLTDRGYEQIGHIANILREGGANFGGRLMQRLQGFGGLDGEIRAQQQAFEHFNHNHPPWNAHADPHPRISFEQRRAQERAIARRGAAGVAGGQLNFGGGAPVGGLPGMMDYGMTGFDMGLGGNRPPTPKYSPPPEPIHGFTRSPEEDEVVVCPNCGDELAMGDNEKKQEVWVVKGCGHAYCGECAQQAGRSSGKKGSKGKAPAMDPSLPPPFKKCVVDGCGKPAGKSSIIHVFLGS</sequence>
<protein>
    <submittedName>
        <fullName evidence="1">Uncharacterized protein</fullName>
    </submittedName>
</protein>
<evidence type="ECO:0000313" key="2">
    <source>
        <dbReference type="Proteomes" id="UP001281147"/>
    </source>
</evidence>
<name>A0ACC3MBI4_9PEZI</name>
<gene>
    <name evidence="1" type="ORF">LTR37_020968</name>
</gene>
<dbReference type="Proteomes" id="UP001281147">
    <property type="component" value="Unassembled WGS sequence"/>
</dbReference>
<keyword evidence="2" id="KW-1185">Reference proteome</keyword>
<accession>A0ACC3MBI4</accession>
<dbReference type="EMBL" id="JAUTXU010000411">
    <property type="protein sequence ID" value="KAK3681167.1"/>
    <property type="molecule type" value="Genomic_DNA"/>
</dbReference>
<evidence type="ECO:0000313" key="1">
    <source>
        <dbReference type="EMBL" id="KAK3681167.1"/>
    </source>
</evidence>